<dbReference type="GO" id="GO:0045087">
    <property type="term" value="P:innate immune response"/>
    <property type="evidence" value="ECO:0007669"/>
    <property type="project" value="UniProtKB-KW"/>
</dbReference>
<keyword evidence="3 6" id="KW-0863">Zinc-finger</keyword>
<dbReference type="Pfam" id="PF13445">
    <property type="entry name" value="zf-RING_UBOX"/>
    <property type="match status" value="1"/>
</dbReference>
<dbReference type="InterPro" id="IPR043136">
    <property type="entry name" value="B30.2/SPRY_sf"/>
</dbReference>
<dbReference type="SUPFAM" id="SSF49899">
    <property type="entry name" value="Concanavalin A-like lectins/glucanases"/>
    <property type="match status" value="1"/>
</dbReference>
<feature type="transmembrane region" description="Helical" evidence="7">
    <location>
        <begin position="235"/>
        <end position="254"/>
    </location>
</feature>
<evidence type="ECO:0000256" key="2">
    <source>
        <dbReference type="ARBA" id="ARBA00022723"/>
    </source>
</evidence>
<dbReference type="PROSITE" id="PS50119">
    <property type="entry name" value="ZF_BBOX"/>
    <property type="match status" value="1"/>
</dbReference>
<dbReference type="Pfam" id="PF00643">
    <property type="entry name" value="zf-B_box"/>
    <property type="match status" value="1"/>
</dbReference>
<protein>
    <recommendedName>
        <fullName evidence="13">E3 ubiquitin/ISG15 ligase TRIM25-like</fullName>
    </recommendedName>
</protein>
<dbReference type="InterPro" id="IPR001870">
    <property type="entry name" value="B30.2/SPRY"/>
</dbReference>
<evidence type="ECO:0000256" key="1">
    <source>
        <dbReference type="ARBA" id="ARBA00022588"/>
    </source>
</evidence>
<dbReference type="GeneID" id="116333793"/>
<evidence type="ECO:0000259" key="10">
    <source>
        <dbReference type="PROSITE" id="PS50188"/>
    </source>
</evidence>
<reference evidence="11" key="3">
    <citation type="submission" date="2025-09" db="UniProtKB">
        <authorList>
            <consortium name="Ensembl"/>
        </authorList>
    </citation>
    <scope>IDENTIFICATION</scope>
</reference>
<dbReference type="SMART" id="SM00589">
    <property type="entry name" value="PRY"/>
    <property type="match status" value="1"/>
</dbReference>
<evidence type="ECO:0000256" key="5">
    <source>
        <dbReference type="ARBA" id="ARBA00022859"/>
    </source>
</evidence>
<dbReference type="Gene3D" id="3.30.40.10">
    <property type="entry name" value="Zinc/RING finger domain, C3HC4 (zinc finger)"/>
    <property type="match status" value="1"/>
</dbReference>
<evidence type="ECO:0000256" key="7">
    <source>
        <dbReference type="SAM" id="Phobius"/>
    </source>
</evidence>
<keyword evidence="7" id="KW-0812">Transmembrane</keyword>
<dbReference type="Gene3D" id="2.60.120.920">
    <property type="match status" value="1"/>
</dbReference>
<evidence type="ECO:0000313" key="11">
    <source>
        <dbReference type="Ensembl" id="ENSOABP00000064741.1"/>
    </source>
</evidence>
<dbReference type="InterPro" id="IPR003879">
    <property type="entry name" value="Butyrophylin_SPRY"/>
</dbReference>
<keyword evidence="7" id="KW-0472">Membrane</keyword>
<dbReference type="PROSITE" id="PS50188">
    <property type="entry name" value="B302_SPRY"/>
    <property type="match status" value="1"/>
</dbReference>
<evidence type="ECO:0000259" key="8">
    <source>
        <dbReference type="PROSITE" id="PS50089"/>
    </source>
</evidence>
<dbReference type="InterPro" id="IPR013083">
    <property type="entry name" value="Znf_RING/FYVE/PHD"/>
</dbReference>
<evidence type="ECO:0000259" key="9">
    <source>
        <dbReference type="PROSITE" id="PS50119"/>
    </source>
</evidence>
<accession>A0AAZ1X9N1</accession>
<sequence length="478" mass="54323">MEDAEDSRMVEMLMCPVCRDIFKDPRQLPCGHSMCMTCLEGLMDHSSDSDVPFKCPDCREHFSQVVTVQKSYALASIAEDFRLSRRTREKQTKCVYCDYCPEKNILAVKTCTKCEVSLCKEHIKDHQELPVFTGHPLVGPLSDLAERRCPQHEDEVLRYYCKSSRRYICSICTLEGKQLNVATEASTVLRRQLTEYMDQHFKMLMDQITESSNTVRKLQEDIHHNKQKMNPASSINGVTIVLLFLWFIVLYYAYNFSVENQTLTEALDEQQNRVHDIYSTIAESLVYHPMKSYRPKETEDQGAVMLDLDTVNHVLGVSADLKTAERVKAKLDYPNSNSRFDEAPQVLSSQCFSSGVHVWEVEAEGHWDIAVSYKSIQRKCKETSAFGNNTESWSLVHKGKGNLFACHNKTKTPVSRALQNSRIAVVVNFEEGSISFSAVDSTVTQLHEFKAELRQPVCLGLGLHHVDPPSRASIVKAS</sequence>
<dbReference type="GO" id="GO:0005737">
    <property type="term" value="C:cytoplasm"/>
    <property type="evidence" value="ECO:0007669"/>
    <property type="project" value="UniProtKB-ARBA"/>
</dbReference>
<dbReference type="InterPro" id="IPR003877">
    <property type="entry name" value="SPRY_dom"/>
</dbReference>
<dbReference type="PANTHER" id="PTHR25465:SF73">
    <property type="entry name" value="E3 UBIQUITIN_ISG15 LIGASE TRIM25 ISOFORM X1"/>
    <property type="match status" value="1"/>
</dbReference>
<proteinExistence type="predicted"/>
<dbReference type="CDD" id="cd19756">
    <property type="entry name" value="Bbox2"/>
    <property type="match status" value="1"/>
</dbReference>
<dbReference type="Gene3D" id="4.10.830.40">
    <property type="match status" value="1"/>
</dbReference>
<name>A0AAZ1X9N1_OREAU</name>
<dbReference type="InterPro" id="IPR051051">
    <property type="entry name" value="E3_ubiq-ligase_TRIM/RNF"/>
</dbReference>
<feature type="domain" description="B30.2/SPRY" evidence="10">
    <location>
        <begin position="283"/>
        <end position="478"/>
    </location>
</feature>
<dbReference type="SUPFAM" id="SSF57845">
    <property type="entry name" value="B-box zinc-binding domain"/>
    <property type="match status" value="1"/>
</dbReference>
<dbReference type="InterPro" id="IPR000315">
    <property type="entry name" value="Znf_B-box"/>
</dbReference>
<reference evidence="12" key="1">
    <citation type="submission" date="2020-03" db="EMBL/GenBank/DDBJ databases">
        <title>Evolution of repeat sequences and sex chromosomes of tilapia species revealed by chromosome-level genomes.</title>
        <authorList>
            <person name="Xu L."/>
            <person name="Tao W."/>
            <person name="Wang D."/>
            <person name="Zhou Q."/>
        </authorList>
    </citation>
    <scope>NUCLEOTIDE SEQUENCE [LARGE SCALE GENOMIC DNA]</scope>
    <source>
        <strain evidence="12">Israel</strain>
    </source>
</reference>
<feature type="domain" description="B box-type" evidence="9">
    <location>
        <begin position="144"/>
        <end position="173"/>
    </location>
</feature>
<dbReference type="PROSITE" id="PS00518">
    <property type="entry name" value="ZF_RING_1"/>
    <property type="match status" value="1"/>
</dbReference>
<dbReference type="PROSITE" id="PS50089">
    <property type="entry name" value="ZF_RING_2"/>
    <property type="match status" value="1"/>
</dbReference>
<dbReference type="SMART" id="SM00184">
    <property type="entry name" value="RING"/>
    <property type="match status" value="1"/>
</dbReference>
<evidence type="ECO:0000256" key="4">
    <source>
        <dbReference type="ARBA" id="ARBA00022833"/>
    </source>
</evidence>
<dbReference type="InterPro" id="IPR013320">
    <property type="entry name" value="ConA-like_dom_sf"/>
</dbReference>
<keyword evidence="1" id="KW-0399">Innate immunity</keyword>
<keyword evidence="4" id="KW-0862">Zinc</keyword>
<dbReference type="InterPro" id="IPR006574">
    <property type="entry name" value="PRY"/>
</dbReference>
<feature type="domain" description="RING-type" evidence="8">
    <location>
        <begin position="15"/>
        <end position="59"/>
    </location>
</feature>
<evidence type="ECO:0000256" key="3">
    <source>
        <dbReference type="ARBA" id="ARBA00022771"/>
    </source>
</evidence>
<evidence type="ECO:0000313" key="12">
    <source>
        <dbReference type="Proteomes" id="UP000472276"/>
    </source>
</evidence>
<dbReference type="InterPro" id="IPR001841">
    <property type="entry name" value="Znf_RING"/>
</dbReference>
<dbReference type="InterPro" id="IPR027370">
    <property type="entry name" value="Znf-RING_euk"/>
</dbReference>
<dbReference type="Gene3D" id="3.30.160.60">
    <property type="entry name" value="Classic Zinc Finger"/>
    <property type="match status" value="1"/>
</dbReference>
<dbReference type="GO" id="GO:0008270">
    <property type="term" value="F:zinc ion binding"/>
    <property type="evidence" value="ECO:0007669"/>
    <property type="project" value="UniProtKB-KW"/>
</dbReference>
<dbReference type="Pfam" id="PF13765">
    <property type="entry name" value="PRY"/>
    <property type="match status" value="1"/>
</dbReference>
<dbReference type="Pfam" id="PF00622">
    <property type="entry name" value="SPRY"/>
    <property type="match status" value="1"/>
</dbReference>
<gene>
    <name evidence="11" type="primary">LOC116333793</name>
</gene>
<reference evidence="11" key="2">
    <citation type="submission" date="2025-08" db="UniProtKB">
        <authorList>
            <consortium name="Ensembl"/>
        </authorList>
    </citation>
    <scope>IDENTIFICATION</scope>
</reference>
<dbReference type="KEGG" id="oau:116333793"/>
<evidence type="ECO:0008006" key="13">
    <source>
        <dbReference type="Google" id="ProtNLM"/>
    </source>
</evidence>
<keyword evidence="7" id="KW-1133">Transmembrane helix</keyword>
<organism evidence="11 12">
    <name type="scientific">Oreochromis aureus</name>
    <name type="common">Israeli tilapia</name>
    <name type="synonym">Chromis aureus</name>
    <dbReference type="NCBI Taxonomy" id="47969"/>
    <lineage>
        <taxon>Eukaryota</taxon>
        <taxon>Metazoa</taxon>
        <taxon>Chordata</taxon>
        <taxon>Craniata</taxon>
        <taxon>Vertebrata</taxon>
        <taxon>Euteleostomi</taxon>
        <taxon>Actinopterygii</taxon>
        <taxon>Neopterygii</taxon>
        <taxon>Teleostei</taxon>
        <taxon>Neoteleostei</taxon>
        <taxon>Acanthomorphata</taxon>
        <taxon>Ovalentaria</taxon>
        <taxon>Cichlomorphae</taxon>
        <taxon>Cichliformes</taxon>
        <taxon>Cichlidae</taxon>
        <taxon>African cichlids</taxon>
        <taxon>Pseudocrenilabrinae</taxon>
        <taxon>Oreochromini</taxon>
        <taxon>Oreochromis</taxon>
    </lineage>
</organism>
<dbReference type="RefSeq" id="XP_031612911.1">
    <property type="nucleotide sequence ID" value="XM_031757051.2"/>
</dbReference>
<keyword evidence="2" id="KW-0479">Metal-binding</keyword>
<dbReference type="PANTHER" id="PTHR25465">
    <property type="entry name" value="B-BOX DOMAIN CONTAINING"/>
    <property type="match status" value="1"/>
</dbReference>
<dbReference type="InterPro" id="IPR017907">
    <property type="entry name" value="Znf_RING_CS"/>
</dbReference>
<dbReference type="PRINTS" id="PR01407">
    <property type="entry name" value="BUTYPHLNCDUF"/>
</dbReference>
<evidence type="ECO:0000256" key="6">
    <source>
        <dbReference type="PROSITE-ProRule" id="PRU00024"/>
    </source>
</evidence>
<keyword evidence="5" id="KW-0391">Immunity</keyword>
<dbReference type="Ensembl" id="ENSOABT00000082019.1">
    <property type="protein sequence ID" value="ENSOABP00000064741.1"/>
    <property type="gene ID" value="ENSOABG00000035121.1"/>
</dbReference>
<keyword evidence="12" id="KW-1185">Reference proteome</keyword>
<dbReference type="SUPFAM" id="SSF57850">
    <property type="entry name" value="RING/U-box"/>
    <property type="match status" value="1"/>
</dbReference>
<dbReference type="AlphaFoldDB" id="A0AAZ1X9N1"/>
<dbReference type="Proteomes" id="UP000472276">
    <property type="component" value="Unassembled WGS sequence"/>
</dbReference>